<name>A0AAJ1W9H5_9MYCO</name>
<protein>
    <submittedName>
        <fullName evidence="4">PPE domain-containing protein</fullName>
    </submittedName>
</protein>
<dbReference type="Proteomes" id="UP001229081">
    <property type="component" value="Unassembled WGS sequence"/>
</dbReference>
<sequence>MAAAGAGVGASLHADTPAMLASAHVLGAASTQMLSHVIPTVVPPAGLDEVSIRKALELNARAAKLAIHLDAGAWNLAGGAQAIMQSVYTLLGQEADNVSKFSGFGGSASATTGGLHGSGGSTVATIAGLIPNFPPVPSIPDVLIPEIPTVPAVLDAEYISTLINGGAGAEPHLAAAQHWSSVGESLSQVSEFVASAASTLAAAWQSSAADAAHSALNQFHEWLSLAGQGATDLGKDWHVHAAAWKRAQDNIPLPHVVRKTKSDLVQAMSDNDADGGFSTPRVLFYTSEYNGHNATTHVQMADYSSGQPPGPTSPGLSGPPPISSDGPPRVPGTPVPPPGSIHERLTDDPQIQSLTDPKAMMAMMTVMMAGLAGVAGGLGAVKGVGDGLLQPITGIPSQIAQQLSSLAGKGGAIHPAALHSAHGAAAAKKPSGGAGGGVKPAGLGGGARLSTPPPVAFPAAPAGPAARPVAPTASPAGAAAMGAMMPMTPMGAAGRANRKDKPRNKELFPDETAIDTDTAHVPAVLGAIPEPRAHKPAFSHKVVKADS</sequence>
<evidence type="ECO:0000259" key="3">
    <source>
        <dbReference type="Pfam" id="PF00823"/>
    </source>
</evidence>
<dbReference type="InterPro" id="IPR038332">
    <property type="entry name" value="PPE_sf"/>
</dbReference>
<gene>
    <name evidence="4" type="ORF">QXL92_33550</name>
</gene>
<dbReference type="RefSeq" id="WP_306256083.1">
    <property type="nucleotide sequence ID" value="NZ_JAUFSA010000007.1"/>
</dbReference>
<feature type="region of interest" description="Disordered" evidence="2">
    <location>
        <begin position="423"/>
        <end position="450"/>
    </location>
</feature>
<evidence type="ECO:0000313" key="5">
    <source>
        <dbReference type="Proteomes" id="UP001229081"/>
    </source>
</evidence>
<evidence type="ECO:0000256" key="1">
    <source>
        <dbReference type="ARBA" id="ARBA00010652"/>
    </source>
</evidence>
<organism evidence="4 5">
    <name type="scientific">Mycobacterium paragordonae</name>
    <dbReference type="NCBI Taxonomy" id="1389713"/>
    <lineage>
        <taxon>Bacteria</taxon>
        <taxon>Bacillati</taxon>
        <taxon>Actinomycetota</taxon>
        <taxon>Actinomycetes</taxon>
        <taxon>Mycobacteriales</taxon>
        <taxon>Mycobacteriaceae</taxon>
        <taxon>Mycobacterium</taxon>
    </lineage>
</organism>
<evidence type="ECO:0000313" key="4">
    <source>
        <dbReference type="EMBL" id="MDP7739654.1"/>
    </source>
</evidence>
<dbReference type="EMBL" id="JAUFSA010000007">
    <property type="protein sequence ID" value="MDP7739654.1"/>
    <property type="molecule type" value="Genomic_DNA"/>
</dbReference>
<comment type="similarity">
    <text evidence="1">Belongs to the mycobacterial PPE family.</text>
</comment>
<feature type="region of interest" description="Disordered" evidence="2">
    <location>
        <begin position="300"/>
        <end position="350"/>
    </location>
</feature>
<proteinExistence type="inferred from homology"/>
<comment type="caution">
    <text evidence="4">The sequence shown here is derived from an EMBL/GenBank/DDBJ whole genome shotgun (WGS) entry which is preliminary data.</text>
</comment>
<evidence type="ECO:0000256" key="2">
    <source>
        <dbReference type="SAM" id="MobiDB-lite"/>
    </source>
</evidence>
<dbReference type="Gene3D" id="1.20.1260.20">
    <property type="entry name" value="PPE superfamily"/>
    <property type="match status" value="1"/>
</dbReference>
<feature type="compositionally biased region" description="Pro residues" evidence="2">
    <location>
        <begin position="308"/>
        <end position="339"/>
    </location>
</feature>
<accession>A0AAJ1W9H5</accession>
<dbReference type="AlphaFoldDB" id="A0AAJ1W9H5"/>
<feature type="domain" description="PPE" evidence="3">
    <location>
        <begin position="153"/>
        <end position="306"/>
    </location>
</feature>
<reference evidence="4" key="1">
    <citation type="submission" date="2023-06" db="EMBL/GenBank/DDBJ databases">
        <title>Identification of two novel mycobacterium reveal diversities and complexities of Mycobacterium gordonae clade.</title>
        <authorList>
            <person name="Matsumoto Y."/>
            <person name="Nakamura S."/>
            <person name="Motooka D."/>
            <person name="Fukushima K."/>
        </authorList>
    </citation>
    <scope>NUCLEOTIDE SEQUENCE</scope>
    <source>
        <strain evidence="4">TY812</strain>
    </source>
</reference>
<dbReference type="InterPro" id="IPR000030">
    <property type="entry name" value="PPE_dom"/>
</dbReference>
<dbReference type="Pfam" id="PF00823">
    <property type="entry name" value="PPE"/>
    <property type="match status" value="1"/>
</dbReference>
<dbReference type="SUPFAM" id="SSF140459">
    <property type="entry name" value="PE/PPE dimer-like"/>
    <property type="match status" value="1"/>
</dbReference>
<feature type="compositionally biased region" description="Gly residues" evidence="2">
    <location>
        <begin position="432"/>
        <end position="447"/>
    </location>
</feature>